<dbReference type="PANTHER" id="PTHR43433:SF5">
    <property type="entry name" value="AB HYDROLASE-1 DOMAIN-CONTAINING PROTEIN"/>
    <property type="match status" value="1"/>
</dbReference>
<evidence type="ECO:0000313" key="3">
    <source>
        <dbReference type="Proteomes" id="UP000027337"/>
    </source>
</evidence>
<dbReference type="InterPro" id="IPR000073">
    <property type="entry name" value="AB_hydrolase_1"/>
</dbReference>
<dbReference type="PANTHER" id="PTHR43433">
    <property type="entry name" value="HYDROLASE, ALPHA/BETA FOLD FAMILY PROTEIN"/>
    <property type="match status" value="1"/>
</dbReference>
<accession>A0A061SR85</accession>
<feature type="domain" description="AB hydrolase-1" evidence="1">
    <location>
        <begin position="59"/>
        <end position="312"/>
    </location>
</feature>
<evidence type="ECO:0000259" key="1">
    <source>
        <dbReference type="Pfam" id="PF12697"/>
    </source>
</evidence>
<evidence type="ECO:0000313" key="2">
    <source>
        <dbReference type="EMBL" id="KAJ03412.1"/>
    </source>
</evidence>
<dbReference type="SUPFAM" id="SSF53474">
    <property type="entry name" value="alpha/beta-Hydrolases"/>
    <property type="match status" value="1"/>
</dbReference>
<dbReference type="Pfam" id="PF12697">
    <property type="entry name" value="Abhydrolase_6"/>
    <property type="match status" value="1"/>
</dbReference>
<dbReference type="Proteomes" id="UP000027337">
    <property type="component" value="Unassembled WGS sequence"/>
</dbReference>
<keyword evidence="2" id="KW-0378">Hydrolase</keyword>
<dbReference type="eggNOG" id="COG2267">
    <property type="taxonomic scope" value="Bacteria"/>
</dbReference>
<dbReference type="STRING" id="83219.PM02_08670"/>
<dbReference type="EMBL" id="JEMU01000006">
    <property type="protein sequence ID" value="KAJ03412.1"/>
    <property type="molecule type" value="Genomic_DNA"/>
</dbReference>
<reference evidence="2 3" key="1">
    <citation type="journal article" date="2014" name="Genome Announc.">
        <title>Draft Genome Sequences of Two Isolates of the Roseobacter Group, Sulfitobacter sp. Strains 3SOLIMAR09 and 1FIGIMAR09, from Harbors of Mallorca Island (Mediterranean Sea).</title>
        <authorList>
            <person name="Mas-Llado M."/>
            <person name="Pina-Villalonga J.M."/>
            <person name="Brunet-Galmes I."/>
            <person name="Nogales B."/>
            <person name="Bosch R."/>
        </authorList>
    </citation>
    <scope>NUCLEOTIDE SEQUENCE [LARGE SCALE GENOMIC DNA]</scope>
    <source>
        <strain evidence="2 3">1FIGIMAR09</strain>
    </source>
</reference>
<comment type="caution">
    <text evidence="2">The sequence shown here is derived from an EMBL/GenBank/DDBJ whole genome shotgun (WGS) entry which is preliminary data.</text>
</comment>
<dbReference type="GO" id="GO:0016787">
    <property type="term" value="F:hydrolase activity"/>
    <property type="evidence" value="ECO:0007669"/>
    <property type="project" value="UniProtKB-KW"/>
</dbReference>
<dbReference type="AlphaFoldDB" id="A0A061SR85"/>
<dbReference type="PRINTS" id="PR00111">
    <property type="entry name" value="ABHYDROLASE"/>
</dbReference>
<name>A0A061SR85_9RHOB</name>
<proteinExistence type="predicted"/>
<dbReference type="InterPro" id="IPR029058">
    <property type="entry name" value="AB_hydrolase_fold"/>
</dbReference>
<dbReference type="RefSeq" id="WP_037907316.1">
    <property type="nucleotide sequence ID" value="NZ_JEMU01000006.1"/>
</dbReference>
<sequence length="323" mass="34037">MAGKLALLLILLAGIVALTQWRASVQERGAVAAHPPTGEIVDVNDVPVHYQIMGTGPDLVMIHGASGNLRDFTLGFADRLSDRYRVILFDRPGLGWTGRLAEAKGAWNARAESPQEQAALLQGAADQIGVTNPIVLGHSFGGAVSLAWGLSRPDETAALVLVSAVSEPWPGDLGWTYKVTGSSLGGGLAVPLITAFVPEPYIASSIESIFAPQSPPAGYASHLGVDLSLRRSTLRANAQQVMSLRPHVVEMQKEYHNLTMPVEIIHGDADTIVPAVVHAEVLIGDVPQGNLTILPGEGHMPQHTQPEAVIAAIDRAAASAGLR</sequence>
<dbReference type="InterPro" id="IPR050471">
    <property type="entry name" value="AB_hydrolase"/>
</dbReference>
<gene>
    <name evidence="2" type="ORF">PM02_08670</name>
</gene>
<organism evidence="2 3">
    <name type="scientific">Sulfitobacter mediterraneus</name>
    <dbReference type="NCBI Taxonomy" id="83219"/>
    <lineage>
        <taxon>Bacteria</taxon>
        <taxon>Pseudomonadati</taxon>
        <taxon>Pseudomonadota</taxon>
        <taxon>Alphaproteobacteria</taxon>
        <taxon>Rhodobacterales</taxon>
        <taxon>Roseobacteraceae</taxon>
        <taxon>Sulfitobacter</taxon>
    </lineage>
</organism>
<protein>
    <submittedName>
        <fullName evidence="2">Alpha/beta hydrolase</fullName>
    </submittedName>
</protein>
<dbReference type="Gene3D" id="3.40.50.1820">
    <property type="entry name" value="alpha/beta hydrolase"/>
    <property type="match status" value="1"/>
</dbReference>
<keyword evidence="3" id="KW-1185">Reference proteome</keyword>